<gene>
    <name evidence="1" type="ORF">EJ04DRAFT_512712</name>
</gene>
<dbReference type="AlphaFoldDB" id="A0A9P4QUE6"/>
<proteinExistence type="predicted"/>
<dbReference type="EMBL" id="ML996152">
    <property type="protein sequence ID" value="KAF2734073.1"/>
    <property type="molecule type" value="Genomic_DNA"/>
</dbReference>
<reference evidence="1" key="1">
    <citation type="journal article" date="2020" name="Stud. Mycol.">
        <title>101 Dothideomycetes genomes: a test case for predicting lifestyles and emergence of pathogens.</title>
        <authorList>
            <person name="Haridas S."/>
            <person name="Albert R."/>
            <person name="Binder M."/>
            <person name="Bloem J."/>
            <person name="Labutti K."/>
            <person name="Salamov A."/>
            <person name="Andreopoulos B."/>
            <person name="Baker S."/>
            <person name="Barry K."/>
            <person name="Bills G."/>
            <person name="Bluhm B."/>
            <person name="Cannon C."/>
            <person name="Castanera R."/>
            <person name="Culley D."/>
            <person name="Daum C."/>
            <person name="Ezra D."/>
            <person name="Gonzalez J."/>
            <person name="Henrissat B."/>
            <person name="Kuo A."/>
            <person name="Liang C."/>
            <person name="Lipzen A."/>
            <person name="Lutzoni F."/>
            <person name="Magnuson J."/>
            <person name="Mondo S."/>
            <person name="Nolan M."/>
            <person name="Ohm R."/>
            <person name="Pangilinan J."/>
            <person name="Park H.-J."/>
            <person name="Ramirez L."/>
            <person name="Alfaro M."/>
            <person name="Sun H."/>
            <person name="Tritt A."/>
            <person name="Yoshinaga Y."/>
            <person name="Zwiers L.-H."/>
            <person name="Turgeon B."/>
            <person name="Goodwin S."/>
            <person name="Spatafora J."/>
            <person name="Crous P."/>
            <person name="Grigoriev I."/>
        </authorList>
    </citation>
    <scope>NUCLEOTIDE SEQUENCE</scope>
    <source>
        <strain evidence="1">CBS 125425</strain>
    </source>
</reference>
<comment type="caution">
    <text evidence="1">The sequence shown here is derived from an EMBL/GenBank/DDBJ whole genome shotgun (WGS) entry which is preliminary data.</text>
</comment>
<sequence>MASVMHSVGGCCNTPFLEEFSCLDKDTTSLLSRAKTVCIIFFKSRSDRSTCAQCSGFAKAGRRCHQRTSCTRVTLLSCLHVISAQVGRNCRLKGMASDRRLDKSFQKMGKLVLRRALAFAWGRLKRGRCPASLGSLHIPVTLSTRITKFTDYPEQALPYNAVQAGCAELGLMGGGRRPASPRFQPAGTGS</sequence>
<organism evidence="1 2">
    <name type="scientific">Polyplosphaeria fusca</name>
    <dbReference type="NCBI Taxonomy" id="682080"/>
    <lineage>
        <taxon>Eukaryota</taxon>
        <taxon>Fungi</taxon>
        <taxon>Dikarya</taxon>
        <taxon>Ascomycota</taxon>
        <taxon>Pezizomycotina</taxon>
        <taxon>Dothideomycetes</taxon>
        <taxon>Pleosporomycetidae</taxon>
        <taxon>Pleosporales</taxon>
        <taxon>Tetraplosphaeriaceae</taxon>
        <taxon>Polyplosphaeria</taxon>
    </lineage>
</organism>
<protein>
    <submittedName>
        <fullName evidence="1">Uncharacterized protein</fullName>
    </submittedName>
</protein>
<evidence type="ECO:0000313" key="1">
    <source>
        <dbReference type="EMBL" id="KAF2734073.1"/>
    </source>
</evidence>
<keyword evidence="2" id="KW-1185">Reference proteome</keyword>
<evidence type="ECO:0000313" key="2">
    <source>
        <dbReference type="Proteomes" id="UP000799444"/>
    </source>
</evidence>
<name>A0A9P4QUE6_9PLEO</name>
<accession>A0A9P4QUE6</accession>
<dbReference type="Proteomes" id="UP000799444">
    <property type="component" value="Unassembled WGS sequence"/>
</dbReference>